<dbReference type="EMBL" id="JAGMUX010000020">
    <property type="protein sequence ID" value="KAH7231702.1"/>
    <property type="molecule type" value="Genomic_DNA"/>
</dbReference>
<reference evidence="2" key="1">
    <citation type="journal article" date="2021" name="Nat. Commun.">
        <title>Genetic determinants of endophytism in the Arabidopsis root mycobiome.</title>
        <authorList>
            <person name="Mesny F."/>
            <person name="Miyauchi S."/>
            <person name="Thiergart T."/>
            <person name="Pickel B."/>
            <person name="Atanasova L."/>
            <person name="Karlsson M."/>
            <person name="Huettel B."/>
            <person name="Barry K.W."/>
            <person name="Haridas S."/>
            <person name="Chen C."/>
            <person name="Bauer D."/>
            <person name="Andreopoulos W."/>
            <person name="Pangilinan J."/>
            <person name="LaButti K."/>
            <person name="Riley R."/>
            <person name="Lipzen A."/>
            <person name="Clum A."/>
            <person name="Drula E."/>
            <person name="Henrissat B."/>
            <person name="Kohler A."/>
            <person name="Grigoriev I.V."/>
            <person name="Martin F.M."/>
            <person name="Hacquard S."/>
        </authorList>
    </citation>
    <scope>NUCLEOTIDE SEQUENCE</scope>
    <source>
        <strain evidence="2">MPI-CAGE-AT-0023</strain>
    </source>
</reference>
<comment type="caution">
    <text evidence="2">The sequence shown here is derived from an EMBL/GenBank/DDBJ whole genome shotgun (WGS) entry which is preliminary data.</text>
</comment>
<keyword evidence="3" id="KW-1185">Reference proteome</keyword>
<evidence type="ECO:0000313" key="2">
    <source>
        <dbReference type="EMBL" id="KAH7231702.1"/>
    </source>
</evidence>
<dbReference type="GeneID" id="70220711"/>
<proteinExistence type="predicted"/>
<dbReference type="AlphaFoldDB" id="A0A9P9JNJ4"/>
<accession>A0A9P9JNJ4</accession>
<feature type="region of interest" description="Disordered" evidence="1">
    <location>
        <begin position="67"/>
        <end position="105"/>
    </location>
</feature>
<name>A0A9P9JNJ4_FUSRE</name>
<evidence type="ECO:0000256" key="1">
    <source>
        <dbReference type="SAM" id="MobiDB-lite"/>
    </source>
</evidence>
<dbReference type="OrthoDB" id="3511049at2759"/>
<gene>
    <name evidence="2" type="ORF">BKA55DRAFT_544831</name>
</gene>
<protein>
    <submittedName>
        <fullName evidence="2">Uncharacterized protein</fullName>
    </submittedName>
</protein>
<evidence type="ECO:0000313" key="3">
    <source>
        <dbReference type="Proteomes" id="UP000720189"/>
    </source>
</evidence>
<sequence>MYNCALTIDEIVNPRVYLNDSYLEGLLKVLETNMYCYQHINEQPLQKVASWKSSIVEILAEHLTKLAESGAAEETGGPSGAPNTQGSPESPSTSRSDGLVSRSGSLSIPNFDRDWSTYWPATYNTYSRMKTRNAPHFHFYTNQNLHILTPNFSSGNAAHFHLGP</sequence>
<dbReference type="RefSeq" id="XP_046043639.1">
    <property type="nucleotide sequence ID" value="XM_046190757.1"/>
</dbReference>
<organism evidence="2 3">
    <name type="scientific">Fusarium redolens</name>
    <dbReference type="NCBI Taxonomy" id="48865"/>
    <lineage>
        <taxon>Eukaryota</taxon>
        <taxon>Fungi</taxon>
        <taxon>Dikarya</taxon>
        <taxon>Ascomycota</taxon>
        <taxon>Pezizomycotina</taxon>
        <taxon>Sordariomycetes</taxon>
        <taxon>Hypocreomycetidae</taxon>
        <taxon>Hypocreales</taxon>
        <taxon>Nectriaceae</taxon>
        <taxon>Fusarium</taxon>
        <taxon>Fusarium redolens species complex</taxon>
    </lineage>
</organism>
<feature type="compositionally biased region" description="Polar residues" evidence="1">
    <location>
        <begin position="81"/>
        <end position="105"/>
    </location>
</feature>
<dbReference type="Proteomes" id="UP000720189">
    <property type="component" value="Unassembled WGS sequence"/>
</dbReference>